<feature type="transmembrane region" description="Helical" evidence="1">
    <location>
        <begin position="408"/>
        <end position="426"/>
    </location>
</feature>
<gene>
    <name evidence="3" type="ORF">F3N42_15155</name>
</gene>
<proteinExistence type="predicted"/>
<dbReference type="AlphaFoldDB" id="A0A5N0T4G5"/>
<feature type="transmembrane region" description="Helical" evidence="1">
    <location>
        <begin position="367"/>
        <end position="388"/>
    </location>
</feature>
<feature type="transmembrane region" description="Helical" evidence="1">
    <location>
        <begin position="338"/>
        <end position="355"/>
    </location>
</feature>
<feature type="domain" description="Peptidase M28" evidence="2">
    <location>
        <begin position="111"/>
        <end position="303"/>
    </location>
</feature>
<evidence type="ECO:0000313" key="4">
    <source>
        <dbReference type="Proteomes" id="UP000325372"/>
    </source>
</evidence>
<organism evidence="3 4">
    <name type="scientific">Marinihelvus fidelis</name>
    <dbReference type="NCBI Taxonomy" id="2613842"/>
    <lineage>
        <taxon>Bacteria</taxon>
        <taxon>Pseudomonadati</taxon>
        <taxon>Pseudomonadota</taxon>
        <taxon>Gammaproteobacteria</taxon>
        <taxon>Chromatiales</taxon>
        <taxon>Wenzhouxiangellaceae</taxon>
        <taxon>Marinihelvus</taxon>
    </lineage>
</organism>
<dbReference type="RefSeq" id="WP_150865656.1">
    <property type="nucleotide sequence ID" value="NZ_VYXP01000013.1"/>
</dbReference>
<dbReference type="PANTHER" id="PTHR12147">
    <property type="entry name" value="METALLOPEPTIDASE M28 FAMILY MEMBER"/>
    <property type="match status" value="1"/>
</dbReference>
<sequence length="765" mass="80921">MNDAHPAPSHNPAWPWTWLALCLLALALMYAGTGIHRIGPDPDALDFDTGAALATVRQLIPENRPHPTGSAENRAVADRVEAGFRAAGLTVERQATDLCTAMSPGCSRVENIIATLPGSGGDNGERNVLLLLSHYDSVPASPGAGDDISGTAVLLRAAHELAAEGPWRNDIVFLVTDAEETGLRGAMAFVEQHPLAERVGLVINLEARGAAGSSALFETSTGNHALISAYADAVERPVSSSLMVEVYRRMPNGTDLTIFIDDGVPALNFAYTGAGSLYHTERDDSDRLSPGSLAHHGEQMLALARAWANADLAEARADGDATYTDLFGRWVVAWPQGWNLPLAILAVLLTAVLWLRSEGGVLAKLGALSLPLLLLVAHPLLGAVLTFPLAKWPGAHLLDHPQPMAGDWSIFIGSVLLALLAGTLAARRLSPRALLYGAWFVYALLALLLALTLPGGSYIGLLPLAAFLLPLAIESLLRRGRYPLASALLGLAAATYMAIYHYAVLEALGSFNASAMRMAALALFAIVAMPLLAARPKTGLKLRGPVLATLALLLVVTTVATTRPVATPDRPRWANLVYDLDVDANGVATNPQWRLNTYGVTAHAAASLMGFTAPPAAVDLPGTPRRPMYTKPAPSLALDAPALDIRSQRQDGDTRVIEATLRGARDGYLLALVFDTPADLLGLAASGVMMTGPDGRGIATFNGFGNDGIDVTLTLPADRDVSATLVEFSALPDTPEAREMLEARPADTSPVQRGDHAEVRRRLVL</sequence>
<keyword evidence="1" id="KW-0472">Membrane</keyword>
<dbReference type="GO" id="GO:0008235">
    <property type="term" value="F:metalloexopeptidase activity"/>
    <property type="evidence" value="ECO:0007669"/>
    <property type="project" value="InterPro"/>
</dbReference>
<keyword evidence="1" id="KW-1133">Transmembrane helix</keyword>
<dbReference type="Gene3D" id="3.40.630.10">
    <property type="entry name" value="Zn peptidases"/>
    <property type="match status" value="1"/>
</dbReference>
<evidence type="ECO:0000256" key="1">
    <source>
        <dbReference type="SAM" id="Phobius"/>
    </source>
</evidence>
<feature type="transmembrane region" description="Helical" evidence="1">
    <location>
        <begin position="458"/>
        <end position="477"/>
    </location>
</feature>
<dbReference type="Proteomes" id="UP000325372">
    <property type="component" value="Unassembled WGS sequence"/>
</dbReference>
<keyword evidence="4" id="KW-1185">Reference proteome</keyword>
<comment type="caution">
    <text evidence="3">The sequence shown here is derived from an EMBL/GenBank/DDBJ whole genome shotgun (WGS) entry which is preliminary data.</text>
</comment>
<dbReference type="PANTHER" id="PTHR12147:SF26">
    <property type="entry name" value="PEPTIDASE M28 DOMAIN-CONTAINING PROTEIN"/>
    <property type="match status" value="1"/>
</dbReference>
<dbReference type="GO" id="GO:0006508">
    <property type="term" value="P:proteolysis"/>
    <property type="evidence" value="ECO:0007669"/>
    <property type="project" value="InterPro"/>
</dbReference>
<accession>A0A5N0T4G5</accession>
<feature type="transmembrane region" description="Helical" evidence="1">
    <location>
        <begin position="433"/>
        <end position="452"/>
    </location>
</feature>
<keyword evidence="3" id="KW-0378">Hydrolase</keyword>
<feature type="transmembrane region" description="Helical" evidence="1">
    <location>
        <begin position="515"/>
        <end position="534"/>
    </location>
</feature>
<feature type="transmembrane region" description="Helical" evidence="1">
    <location>
        <begin position="484"/>
        <end position="503"/>
    </location>
</feature>
<evidence type="ECO:0000313" key="3">
    <source>
        <dbReference type="EMBL" id="KAA9129698.1"/>
    </source>
</evidence>
<name>A0A5N0T4G5_9GAMM</name>
<dbReference type="InterPro" id="IPR007484">
    <property type="entry name" value="Peptidase_M28"/>
</dbReference>
<dbReference type="SUPFAM" id="SSF53187">
    <property type="entry name" value="Zn-dependent exopeptidases"/>
    <property type="match status" value="1"/>
</dbReference>
<dbReference type="InterPro" id="IPR045175">
    <property type="entry name" value="M28_fam"/>
</dbReference>
<reference evidence="3 4" key="1">
    <citation type="submission" date="2019-09" db="EMBL/GenBank/DDBJ databases">
        <title>Wenzhouxiangella sp. Genome sequencing and assembly.</title>
        <authorList>
            <person name="Zhang R."/>
        </authorList>
    </citation>
    <scope>NUCLEOTIDE SEQUENCE [LARGE SCALE GENOMIC DNA]</scope>
    <source>
        <strain evidence="3 4">W260</strain>
    </source>
</reference>
<protein>
    <submittedName>
        <fullName evidence="3">M20/M25/M40 family metallo-hydrolase</fullName>
    </submittedName>
</protein>
<dbReference type="Pfam" id="PF04389">
    <property type="entry name" value="Peptidase_M28"/>
    <property type="match status" value="1"/>
</dbReference>
<evidence type="ECO:0000259" key="2">
    <source>
        <dbReference type="Pfam" id="PF04389"/>
    </source>
</evidence>
<keyword evidence="1" id="KW-0812">Transmembrane</keyword>
<dbReference type="EMBL" id="VYXP01000013">
    <property type="protein sequence ID" value="KAA9129698.1"/>
    <property type="molecule type" value="Genomic_DNA"/>
</dbReference>
<feature type="transmembrane region" description="Helical" evidence="1">
    <location>
        <begin position="546"/>
        <end position="566"/>
    </location>
</feature>